<reference evidence="4 5" key="1">
    <citation type="journal article" date="2022" name="Nat. Plants">
        <title>Genomes of leafy and leafless Platanthera orchids illuminate the evolution of mycoheterotrophy.</title>
        <authorList>
            <person name="Li M.H."/>
            <person name="Liu K.W."/>
            <person name="Li Z."/>
            <person name="Lu H.C."/>
            <person name="Ye Q.L."/>
            <person name="Zhang D."/>
            <person name="Wang J.Y."/>
            <person name="Li Y.F."/>
            <person name="Zhong Z.M."/>
            <person name="Liu X."/>
            <person name="Yu X."/>
            <person name="Liu D.K."/>
            <person name="Tu X.D."/>
            <person name="Liu B."/>
            <person name="Hao Y."/>
            <person name="Liao X.Y."/>
            <person name="Jiang Y.T."/>
            <person name="Sun W.H."/>
            <person name="Chen J."/>
            <person name="Chen Y.Q."/>
            <person name="Ai Y."/>
            <person name="Zhai J.W."/>
            <person name="Wu S.S."/>
            <person name="Zhou Z."/>
            <person name="Hsiao Y.Y."/>
            <person name="Wu W.L."/>
            <person name="Chen Y.Y."/>
            <person name="Lin Y.F."/>
            <person name="Hsu J.L."/>
            <person name="Li C.Y."/>
            <person name="Wang Z.W."/>
            <person name="Zhao X."/>
            <person name="Zhong W.Y."/>
            <person name="Ma X.K."/>
            <person name="Ma L."/>
            <person name="Huang J."/>
            <person name="Chen G.Z."/>
            <person name="Huang M.Z."/>
            <person name="Huang L."/>
            <person name="Peng D.H."/>
            <person name="Luo Y.B."/>
            <person name="Zou S.Q."/>
            <person name="Chen S.P."/>
            <person name="Lan S."/>
            <person name="Tsai W.C."/>
            <person name="Van de Peer Y."/>
            <person name="Liu Z.J."/>
        </authorList>
    </citation>
    <scope>NUCLEOTIDE SEQUENCE [LARGE SCALE GENOMIC DNA]</scope>
    <source>
        <strain evidence="4">Lor288</strain>
    </source>
</reference>
<dbReference type="Gene3D" id="3.75.10.10">
    <property type="entry name" value="L-arginine/glycine Amidinotransferase, Chain A"/>
    <property type="match status" value="1"/>
</dbReference>
<dbReference type="SUPFAM" id="SSF55909">
    <property type="entry name" value="Pentein"/>
    <property type="match status" value="1"/>
</dbReference>
<dbReference type="Pfam" id="PF01912">
    <property type="entry name" value="eIF-6"/>
    <property type="match status" value="1"/>
</dbReference>
<sequence length="567" mass="62111">MFPPDACCSLLTDAARRLMSSANRCCPPNIVVRLMLAARGNSCTVLSVLCSLSSIMATRHQYECCPDIGLFSMLTNAYCLVTNEASENFYSVFESKLAGDIPLVKTSLANTRIIIGLLCAGNKNGLLVPQQTNDQEIQHLRNTLPDKVVVQRIDVGPFDLGRCISCNDYIALMHPNLERGTEELIANVLGVDVFRRTVKGEDYVGDFCVFNNKGGMVPRHTSPVELNGLSALLEVPLVAGTVNKRRRAISAGLIVNDWTAFCGSDTTTTELSVIESVFKLRKAQPSMILSGKKRLCVFRGISPTNASDKNQVFHTLSCCDRVVALRHSRRALVNPPDFFSSSAGCLEKFLSILLPQRSSSNNSSLCRLPPNISSPQVLANLLNICFLPLILLLQACSFGPSESSPPVLLLVALHLLHVILIGHVKVAARDLQFPTECVDIKPPVDDVELETSEGLEQLLANTFQDRREEGDIDRLVRPSQNAREVVMEDDQLLAPPRELFMPEKGFIVMDGVGHVGSSCVEGSVILVLMQIAANLENSPRPVIFRLDPSSISHSLKNYTVQNEQTKS</sequence>
<evidence type="ECO:0000256" key="3">
    <source>
        <dbReference type="HAMAP-Rule" id="MF_03132"/>
    </source>
</evidence>
<comment type="caution">
    <text evidence="4">The sequence shown here is derived from an EMBL/GenBank/DDBJ whole genome shotgun (WGS) entry which is preliminary data.</text>
</comment>
<comment type="similarity">
    <text evidence="3">Belongs to the eIF-6 family.</text>
</comment>
<dbReference type="CDD" id="cd00527">
    <property type="entry name" value="IF6"/>
    <property type="match status" value="1"/>
</dbReference>
<dbReference type="PANTHER" id="PTHR10784">
    <property type="entry name" value="TRANSLATION INITIATION FACTOR 6"/>
    <property type="match status" value="1"/>
</dbReference>
<comment type="subunit">
    <text evidence="3">Monomer. Associates with the 60S ribosomal subunit.</text>
</comment>
<comment type="function">
    <text evidence="3">Binds to the 60S ribosomal subunit and prevents its association with the 40S ribosomal subunit to form the 80S initiation complex in the cytoplasm. May also be involved in ribosome biogenesis.</text>
</comment>
<protein>
    <recommendedName>
        <fullName evidence="3">Eukaryotic translation initiation factor 6</fullName>
        <shortName evidence="3">eIF-6</shortName>
    </recommendedName>
</protein>
<gene>
    <name evidence="4" type="primary">EIF6-2</name>
    <name evidence="3" type="synonym">EIF6</name>
    <name evidence="4" type="ORF">KSP40_PGU006750</name>
</gene>
<dbReference type="SMART" id="SM00654">
    <property type="entry name" value="eIF6"/>
    <property type="match status" value="1"/>
</dbReference>
<keyword evidence="3" id="KW-0963">Cytoplasm</keyword>
<keyword evidence="2 3" id="KW-0648">Protein biosynthesis</keyword>
<keyword evidence="3" id="KW-0539">Nucleus</keyword>
<evidence type="ECO:0000313" key="5">
    <source>
        <dbReference type="Proteomes" id="UP001412067"/>
    </source>
</evidence>
<proteinExistence type="inferred from homology"/>
<dbReference type="GO" id="GO:0003743">
    <property type="term" value="F:translation initiation factor activity"/>
    <property type="evidence" value="ECO:0007669"/>
    <property type="project" value="UniProtKB-KW"/>
</dbReference>
<keyword evidence="1 3" id="KW-0396">Initiation factor</keyword>
<keyword evidence="3" id="KW-0690">Ribosome biogenesis</keyword>
<evidence type="ECO:0000256" key="1">
    <source>
        <dbReference type="ARBA" id="ARBA00022540"/>
    </source>
</evidence>
<organism evidence="4 5">
    <name type="scientific">Platanthera guangdongensis</name>
    <dbReference type="NCBI Taxonomy" id="2320717"/>
    <lineage>
        <taxon>Eukaryota</taxon>
        <taxon>Viridiplantae</taxon>
        <taxon>Streptophyta</taxon>
        <taxon>Embryophyta</taxon>
        <taxon>Tracheophyta</taxon>
        <taxon>Spermatophyta</taxon>
        <taxon>Magnoliopsida</taxon>
        <taxon>Liliopsida</taxon>
        <taxon>Asparagales</taxon>
        <taxon>Orchidaceae</taxon>
        <taxon>Orchidoideae</taxon>
        <taxon>Orchideae</taxon>
        <taxon>Orchidinae</taxon>
        <taxon>Platanthera</taxon>
    </lineage>
</organism>
<dbReference type="InterPro" id="IPR002769">
    <property type="entry name" value="eIF6"/>
</dbReference>
<dbReference type="HAMAP" id="MF_00032">
    <property type="entry name" value="eIF_6"/>
    <property type="match status" value="1"/>
</dbReference>
<keyword evidence="5" id="KW-1185">Reference proteome</keyword>
<comment type="subcellular location">
    <subcellularLocation>
        <location evidence="3">Cytoplasm</location>
    </subcellularLocation>
    <subcellularLocation>
        <location evidence="3">Nucleus</location>
        <location evidence="3">Nucleolus</location>
    </subcellularLocation>
    <text evidence="3">Shuttles between cytoplasm and nucleus/nucleolus.</text>
</comment>
<dbReference type="NCBIfam" id="TIGR00323">
    <property type="entry name" value="eIF-6"/>
    <property type="match status" value="1"/>
</dbReference>
<evidence type="ECO:0000256" key="2">
    <source>
        <dbReference type="ARBA" id="ARBA00022917"/>
    </source>
</evidence>
<evidence type="ECO:0000313" key="4">
    <source>
        <dbReference type="EMBL" id="KAK8964253.1"/>
    </source>
</evidence>
<name>A0ABR2MMQ8_9ASPA</name>
<accession>A0ABR2MMQ8</accession>
<dbReference type="Proteomes" id="UP001412067">
    <property type="component" value="Unassembled WGS sequence"/>
</dbReference>
<dbReference type="EMBL" id="JBBWWR010000007">
    <property type="protein sequence ID" value="KAK8964253.1"/>
    <property type="molecule type" value="Genomic_DNA"/>
</dbReference>